<dbReference type="Pfam" id="PF24981">
    <property type="entry name" value="Beta-prop_ATRN-LZTR1"/>
    <property type="match status" value="1"/>
</dbReference>
<sequence>MKNNYYFVLKILFISLFQFLIKLNAQTFRTFTPSPRDLHTTTLIEEKLYISGGTLYGNNSHRDDGIIDSKDYIPGDVFFYLDVSVRFNTQNLTWRPLLKDIENSPSHNGASAAVGGNKKDTIFIIDMNSDVYSYNTKENKWVKPTISGVKPVGRRNMNSVVDKKGKIYLFGGYTEEPSLKYYNSMNILDTKKLSWNIGKMIDLMATYYSTSLYYEAANYAPASYGATLLPSGEIIYLGGRDEKITRMGNISNIFDFDKVFIYDTKKDEWKMQDTLPRVVNGIIPRGRWGFSSVLGLDKKRIIIYGGSYNLNLDGGITNTDFPPIIVLEIEHFEWYRPTISGSIPTITRCEHTATVVGIYMIVLFGKNNEKPFDVPNYKLYGDSDVLFLNISDNENFIWTTSFEPPKKKNIPFLVGITVGPITSFIIYIIFFIWYKRTGGGPCKNNICLL</sequence>
<dbReference type="VEuPathDB" id="FungiDB:FUN_002626"/>
<reference evidence="7 8" key="4">
    <citation type="submission" date="2017-10" db="EMBL/GenBank/DDBJ databases">
        <title>Genome analyses suggest a sexual origin of heterokaryosis in a supposedly ancient asexual fungus.</title>
        <authorList>
            <person name="Corradi N."/>
            <person name="Sedzielewska K."/>
            <person name="Noel J."/>
            <person name="Charron P."/>
            <person name="Farinelli L."/>
            <person name="Marton T."/>
            <person name="Kruger M."/>
            <person name="Pelin A."/>
            <person name="Brachmann A."/>
            <person name="Corradi N."/>
        </authorList>
    </citation>
    <scope>NUCLEOTIDE SEQUENCE [LARGE SCALE GENOMIC DNA]</scope>
    <source>
        <strain evidence="7 8">A1</strain>
    </source>
</reference>
<dbReference type="EMBL" id="LLXH01000056">
    <property type="protein sequence ID" value="PKC74321.1"/>
    <property type="molecule type" value="Genomic_DNA"/>
</dbReference>
<dbReference type="Proteomes" id="UP000232722">
    <property type="component" value="Unassembled WGS sequence"/>
</dbReference>
<evidence type="ECO:0000313" key="9">
    <source>
        <dbReference type="Proteomes" id="UP000232722"/>
    </source>
</evidence>
<dbReference type="InterPro" id="IPR015915">
    <property type="entry name" value="Kelch-typ_b-propeller"/>
</dbReference>
<dbReference type="Proteomes" id="UP000684084">
    <property type="component" value="Unassembled WGS sequence"/>
</dbReference>
<keyword evidence="3" id="KW-0472">Membrane</keyword>
<evidence type="ECO:0000313" key="7">
    <source>
        <dbReference type="EMBL" id="PKC74321.1"/>
    </source>
</evidence>
<name>A0A2I1F4K1_9GLOM</name>
<dbReference type="VEuPathDB" id="FungiDB:RhiirFUN_002709"/>
<dbReference type="AlphaFoldDB" id="A0A2I1F4K1"/>
<reference evidence="6 9" key="2">
    <citation type="submission" date="2017-09" db="EMBL/GenBank/DDBJ databases">
        <title>Extensive intraspecific genome diversity in a model arbuscular mycorrhizal fungus.</title>
        <authorList>
            <person name="Chen E.C."/>
            <person name="Morin E."/>
            <person name="Beaudet D."/>
            <person name="Noel J."/>
            <person name="Ndikumana S."/>
            <person name="Charron P."/>
            <person name="St-Onge C."/>
            <person name="Giorgi J."/>
            <person name="Grigoriev I.V."/>
            <person name="Roux C."/>
            <person name="Martin F.M."/>
            <person name="Corradi N."/>
        </authorList>
    </citation>
    <scope>NUCLEOTIDE SEQUENCE [LARGE SCALE GENOMIC DNA]</scope>
    <source>
        <strain evidence="6 9">A5</strain>
    </source>
</reference>
<dbReference type="Gene3D" id="2.120.10.80">
    <property type="entry name" value="Kelch-type beta propeller"/>
    <property type="match status" value="2"/>
</dbReference>
<evidence type="ECO:0000313" key="10">
    <source>
        <dbReference type="Proteomes" id="UP000684084"/>
    </source>
</evidence>
<protein>
    <submittedName>
        <fullName evidence="6">Galactose oxidase</fullName>
    </submittedName>
</protein>
<dbReference type="EMBL" id="LLXJ01000541">
    <property type="protein sequence ID" value="PKC08450.1"/>
    <property type="molecule type" value="Genomic_DNA"/>
</dbReference>
<dbReference type="Proteomes" id="UP000232688">
    <property type="component" value="Unassembled WGS sequence"/>
</dbReference>
<keyword evidence="3" id="KW-0812">Transmembrane</keyword>
<dbReference type="EMBL" id="CAGKOT010000082">
    <property type="protein sequence ID" value="CAB5393473.1"/>
    <property type="molecule type" value="Genomic_DNA"/>
</dbReference>
<keyword evidence="1" id="KW-0880">Kelch repeat</keyword>
<gene>
    <name evidence="5" type="ORF">CHRIB12_LOCUS22877</name>
    <name evidence="7" type="ORF">RhiirA1_515171</name>
    <name evidence="6" type="ORF">RhiirA5_499956</name>
</gene>
<reference evidence="6 9" key="1">
    <citation type="submission" date="2016-04" db="EMBL/GenBank/DDBJ databases">
        <title>Genome analyses suggest a sexual origin of heterokaryosis in a supposedly ancient asexual fungus.</title>
        <authorList>
            <person name="Ropars J."/>
            <person name="Sedzielewska K."/>
            <person name="Noel J."/>
            <person name="Charron P."/>
            <person name="Farinelli L."/>
            <person name="Marton T."/>
            <person name="Kruger M."/>
            <person name="Pelin A."/>
            <person name="Brachmann A."/>
            <person name="Corradi N."/>
        </authorList>
    </citation>
    <scope>NUCLEOTIDE SEQUENCE [LARGE SCALE GENOMIC DNA]</scope>
    <source>
        <strain evidence="6 9">A5</strain>
    </source>
</reference>
<feature type="domain" description="Attractin/MKLN-like beta-propeller" evidence="4">
    <location>
        <begin position="127"/>
        <end position="370"/>
    </location>
</feature>
<organism evidence="5 10">
    <name type="scientific">Rhizophagus irregularis</name>
    <dbReference type="NCBI Taxonomy" id="588596"/>
    <lineage>
        <taxon>Eukaryota</taxon>
        <taxon>Fungi</taxon>
        <taxon>Fungi incertae sedis</taxon>
        <taxon>Mucoromycota</taxon>
        <taxon>Glomeromycotina</taxon>
        <taxon>Glomeromycetes</taxon>
        <taxon>Glomerales</taxon>
        <taxon>Glomeraceae</taxon>
        <taxon>Rhizophagus</taxon>
    </lineage>
</organism>
<feature type="transmembrane region" description="Helical" evidence="3">
    <location>
        <begin position="410"/>
        <end position="434"/>
    </location>
</feature>
<reference evidence="5" key="5">
    <citation type="submission" date="2020-05" db="EMBL/GenBank/DDBJ databases">
        <authorList>
            <person name="Rincon C."/>
            <person name="Sanders R I."/>
            <person name="Robbins C."/>
            <person name="Chaturvedi A."/>
        </authorList>
    </citation>
    <scope>NUCLEOTIDE SEQUENCE</scope>
    <source>
        <strain evidence="5">CHB12</strain>
    </source>
</reference>
<dbReference type="OrthoDB" id="2307419at2759"/>
<evidence type="ECO:0000259" key="4">
    <source>
        <dbReference type="Pfam" id="PF24981"/>
    </source>
</evidence>
<dbReference type="SUPFAM" id="SSF117281">
    <property type="entry name" value="Kelch motif"/>
    <property type="match status" value="1"/>
</dbReference>
<dbReference type="VEuPathDB" id="FungiDB:RhiirA1_515171"/>
<evidence type="ECO:0000256" key="1">
    <source>
        <dbReference type="ARBA" id="ARBA00022441"/>
    </source>
</evidence>
<keyword evidence="3" id="KW-1133">Transmembrane helix</keyword>
<proteinExistence type="predicted"/>
<evidence type="ECO:0000256" key="3">
    <source>
        <dbReference type="SAM" id="Phobius"/>
    </source>
</evidence>
<accession>A0A2I1F4K1</accession>
<reference evidence="7 8" key="3">
    <citation type="submission" date="2017-10" db="EMBL/GenBank/DDBJ databases">
        <title>Extensive intraspecific genome diversity in a model arbuscular mycorrhizal fungus.</title>
        <authorList>
            <person name="Chen E.C.H."/>
            <person name="Morin E."/>
            <person name="Baudet D."/>
            <person name="Noel J."/>
            <person name="Ndikumana S."/>
            <person name="Charron P."/>
            <person name="St-Onge C."/>
            <person name="Giorgi J."/>
            <person name="Grigoriev I.V."/>
            <person name="Roux C."/>
            <person name="Martin F.M."/>
            <person name="Corradi N."/>
        </authorList>
    </citation>
    <scope>NUCLEOTIDE SEQUENCE [LARGE SCALE GENOMIC DNA]</scope>
    <source>
        <strain evidence="7 8">A1</strain>
    </source>
</reference>
<evidence type="ECO:0000313" key="8">
    <source>
        <dbReference type="Proteomes" id="UP000232688"/>
    </source>
</evidence>
<dbReference type="InterPro" id="IPR056737">
    <property type="entry name" value="Beta-prop_ATRN-MKLN-like"/>
</dbReference>
<dbReference type="PANTHER" id="PTHR46093:SF18">
    <property type="entry name" value="FIBRONECTIN TYPE-III DOMAIN-CONTAINING PROTEIN"/>
    <property type="match status" value="1"/>
</dbReference>
<dbReference type="PANTHER" id="PTHR46093">
    <property type="entry name" value="ACYL-COA-BINDING DOMAIN-CONTAINING PROTEIN 5"/>
    <property type="match status" value="1"/>
</dbReference>
<evidence type="ECO:0000313" key="5">
    <source>
        <dbReference type="EMBL" id="CAB5393473.1"/>
    </source>
</evidence>
<keyword evidence="2" id="KW-0677">Repeat</keyword>
<evidence type="ECO:0000313" key="6">
    <source>
        <dbReference type="EMBL" id="PKC08450.1"/>
    </source>
</evidence>
<comment type="caution">
    <text evidence="5">The sequence shown here is derived from an EMBL/GenBank/DDBJ whole genome shotgun (WGS) entry which is preliminary data.</text>
</comment>
<evidence type="ECO:0000256" key="2">
    <source>
        <dbReference type="ARBA" id="ARBA00022737"/>
    </source>
</evidence>